<dbReference type="GO" id="GO:0005783">
    <property type="term" value="C:endoplasmic reticulum"/>
    <property type="evidence" value="ECO:0007669"/>
    <property type="project" value="TreeGrafter"/>
</dbReference>
<evidence type="ECO:0000256" key="3">
    <source>
        <dbReference type="ARBA" id="ARBA00022989"/>
    </source>
</evidence>
<keyword evidence="4 6" id="KW-0472">Membrane</keyword>
<reference evidence="9" key="2">
    <citation type="submission" date="2024-04" db="EMBL/GenBank/DDBJ databases">
        <authorList>
            <person name="Chen Y."/>
            <person name="Shah S."/>
            <person name="Dougan E. K."/>
            <person name="Thang M."/>
            <person name="Chan C."/>
        </authorList>
    </citation>
    <scope>NUCLEOTIDE SEQUENCE [LARGE SCALE GENOMIC DNA]</scope>
</reference>
<evidence type="ECO:0000256" key="5">
    <source>
        <dbReference type="SAM" id="MobiDB-lite"/>
    </source>
</evidence>
<evidence type="ECO:0000256" key="4">
    <source>
        <dbReference type="ARBA" id="ARBA00023136"/>
    </source>
</evidence>
<dbReference type="GO" id="GO:0016757">
    <property type="term" value="F:glycosyltransferase activity"/>
    <property type="evidence" value="ECO:0007669"/>
    <property type="project" value="UniProtKB-KW"/>
</dbReference>
<evidence type="ECO:0000313" key="8">
    <source>
        <dbReference type="EMBL" id="CAI3996304.1"/>
    </source>
</evidence>
<dbReference type="PANTHER" id="PTHR46346:SF1">
    <property type="entry name" value="PHOSPHATIDYLINOSITOL N-ACETYLGLUCOSAMINYLTRANSFERASE SUBUNIT P"/>
    <property type="match status" value="1"/>
</dbReference>
<evidence type="ECO:0000313" key="10">
    <source>
        <dbReference type="EMBL" id="CAL4783616.1"/>
    </source>
</evidence>
<evidence type="ECO:0000259" key="7">
    <source>
        <dbReference type="Pfam" id="PF08510"/>
    </source>
</evidence>
<protein>
    <submittedName>
        <fullName evidence="10">Phosphatidylinositol N-acetylglucosaminyltransferase subunit P (Phosphatidylinositol-glycan biosynthesis class P protein) (PIG-P)</fullName>
    </submittedName>
</protein>
<keyword evidence="11" id="KW-1185">Reference proteome</keyword>
<evidence type="ECO:0000313" key="9">
    <source>
        <dbReference type="EMBL" id="CAL1149679.1"/>
    </source>
</evidence>
<evidence type="ECO:0000256" key="6">
    <source>
        <dbReference type="SAM" id="Phobius"/>
    </source>
</evidence>
<name>A0A9P1G0C4_9DINO</name>
<feature type="domain" description="PIG-P" evidence="7">
    <location>
        <begin position="2"/>
        <end position="102"/>
    </location>
</feature>
<organism evidence="8">
    <name type="scientific">Cladocopium goreaui</name>
    <dbReference type="NCBI Taxonomy" id="2562237"/>
    <lineage>
        <taxon>Eukaryota</taxon>
        <taxon>Sar</taxon>
        <taxon>Alveolata</taxon>
        <taxon>Dinophyceae</taxon>
        <taxon>Suessiales</taxon>
        <taxon>Symbiodiniaceae</taxon>
        <taxon>Cladocopium</taxon>
    </lineage>
</organism>
<comment type="caution">
    <text evidence="8">The sequence shown here is derived from an EMBL/GenBank/DDBJ whole genome shotgun (WGS) entry which is preliminary data.</text>
</comment>
<dbReference type="AlphaFoldDB" id="A0A9P1G0C4"/>
<comment type="subcellular location">
    <subcellularLocation>
        <location evidence="1">Membrane</location>
        <topology evidence="1">Multi-pass membrane protein</topology>
    </subcellularLocation>
</comment>
<evidence type="ECO:0000256" key="1">
    <source>
        <dbReference type="ARBA" id="ARBA00004141"/>
    </source>
</evidence>
<dbReference type="InterPro" id="IPR052263">
    <property type="entry name" value="GPI_Anchor_Biosynth"/>
</dbReference>
<dbReference type="Gene3D" id="2.130.10.10">
    <property type="entry name" value="YVTN repeat-like/Quinoprotein amine dehydrogenase"/>
    <property type="match status" value="1"/>
</dbReference>
<dbReference type="InterPro" id="IPR013717">
    <property type="entry name" value="PIG-P"/>
</dbReference>
<reference evidence="8" key="1">
    <citation type="submission" date="2022-10" db="EMBL/GenBank/DDBJ databases">
        <authorList>
            <person name="Chen Y."/>
            <person name="Dougan E. K."/>
            <person name="Chan C."/>
            <person name="Rhodes N."/>
            <person name="Thang M."/>
        </authorList>
    </citation>
    <scope>NUCLEOTIDE SEQUENCE</scope>
</reference>
<feature type="transmembrane region" description="Helical" evidence="6">
    <location>
        <begin position="31"/>
        <end position="54"/>
    </location>
</feature>
<dbReference type="InterPro" id="IPR015943">
    <property type="entry name" value="WD40/YVTN_repeat-like_dom_sf"/>
</dbReference>
<dbReference type="Proteomes" id="UP001152797">
    <property type="component" value="Unassembled WGS sequence"/>
</dbReference>
<accession>A0A9P1G0C4</accession>
<dbReference type="EMBL" id="CAMXCT030002190">
    <property type="protein sequence ID" value="CAL4783616.1"/>
    <property type="molecule type" value="Genomic_DNA"/>
</dbReference>
<keyword evidence="2 6" id="KW-0812">Transmembrane</keyword>
<proteinExistence type="predicted"/>
<dbReference type="EMBL" id="CAMXCT010002190">
    <property type="protein sequence ID" value="CAI3996304.1"/>
    <property type="molecule type" value="Genomic_DNA"/>
</dbReference>
<evidence type="ECO:0000313" key="11">
    <source>
        <dbReference type="Proteomes" id="UP001152797"/>
    </source>
</evidence>
<keyword evidence="10" id="KW-0808">Transferase</keyword>
<keyword evidence="3 6" id="KW-1133">Transmembrane helix</keyword>
<dbReference type="OrthoDB" id="413473at2759"/>
<evidence type="ECO:0000256" key="2">
    <source>
        <dbReference type="ARBA" id="ARBA00022692"/>
    </source>
</evidence>
<feature type="region of interest" description="Disordered" evidence="5">
    <location>
        <begin position="130"/>
        <end position="154"/>
    </location>
</feature>
<dbReference type="InterPro" id="IPR036322">
    <property type="entry name" value="WD40_repeat_dom_sf"/>
</dbReference>
<dbReference type="Pfam" id="PF08510">
    <property type="entry name" value="PIG-P"/>
    <property type="match status" value="1"/>
</dbReference>
<dbReference type="PANTHER" id="PTHR46346">
    <property type="entry name" value="PHOSPHATIDYLINOSITOL N-ACETYLGLUCOSAMINYLTRANSFERASE SUBUNIT P"/>
    <property type="match status" value="1"/>
</dbReference>
<dbReference type="GO" id="GO:0006506">
    <property type="term" value="P:GPI anchor biosynthetic process"/>
    <property type="evidence" value="ECO:0007669"/>
    <property type="project" value="TreeGrafter"/>
</dbReference>
<dbReference type="SUPFAM" id="SSF50978">
    <property type="entry name" value="WD40 repeat-like"/>
    <property type="match status" value="1"/>
</dbReference>
<dbReference type="GO" id="GO:0016020">
    <property type="term" value="C:membrane"/>
    <property type="evidence" value="ECO:0007669"/>
    <property type="project" value="UniProtKB-SubCell"/>
</dbReference>
<sequence>MYCCFQVWLVWVFLPEELLHSWGITYYPDKWWAVAVPIYVIPLALFVFCSYNALNMMATCPLDSVYMFRDPSTPVVKQLFSENGDLPDLQDVAVATMNQHMFLSEFQESESEDTWIAVICATLSTAPLPRSRMVGDRSESDSTDSTKSSMRSKTEAEAIAPQLAQWRPWLSARGSCCYSLSLDLVESFALEQARLALRGDKEKKSGRKASGKVTCLECLSTAGSFILAGSECGCELWQLTKSRERRINTSKLRGLEYHLQLNLVKQITTEPVYRIVCSAEQRVIVAGYKTLVVLDNELTLVASCNMPFVCSAHLHMLSSSQAEMMTGAASGAVHLWSIQAFDAPVGSAVSDGLCTRLEHTFYGHTRPVEMVCFYNRPEKAVAQRFAVSCGLDLRVQVWSLDSFVRIYTLDINLTDSKAHVFPISLHLFAVSYTVGGSTGDSQKGASVALIRFNVLLSADTVRECVSLHRGLLWSRMDMMRRLQANFSMQKINPQPVFVPSIFQVQRPQGTRCRAENDADLRFTEGFFPYTYENFQRTPEEVWSKWEAAVPDEETKLLLAELDLPEALRWALLAESLRWAARGHDFLRTFAAQVHGVDLPKEPSAKFFQVSSVSAISSASGLIRLAVTALAEMLARSRQSVEKSELCALLWFLEFTLSEQARDEQQILGMHSSLNEVLQKETPGGWIDWSLVTEGVTYQFVWEMTVIHDCCTALELECPWPKELDGHLDLMLFAAQLNRFRFQNILNRPMYPDVSSEHRLLKDVSDVLSRIFQGEFGAGAGLSRFNGVGSGKAGREGIRDDLVWPTVWTAVWLGPRPSRKRRASGCLAPLDPFQLSTNGFLALNSVGNKIMPSIGRATRGKTNTISA</sequence>
<dbReference type="EMBL" id="CAMXCT020002190">
    <property type="protein sequence ID" value="CAL1149679.1"/>
    <property type="molecule type" value="Genomic_DNA"/>
</dbReference>
<gene>
    <name evidence="8" type="ORF">C1SCF055_LOCUS22796</name>
</gene>
<keyword evidence="10" id="KW-0328">Glycosyltransferase</keyword>